<comment type="caution">
    <text evidence="5">Lacks conserved residue(s) required for the propagation of feature annotation.</text>
</comment>
<dbReference type="Gene3D" id="3.40.50.200">
    <property type="entry name" value="Peptidase S8/S53 domain"/>
    <property type="match status" value="1"/>
</dbReference>
<dbReference type="EMBL" id="ACPB03020648">
    <property type="status" value="NOT_ANNOTATED_CDS"/>
    <property type="molecule type" value="Genomic_DNA"/>
</dbReference>
<dbReference type="PANTHER" id="PTHR42884:SF23">
    <property type="entry name" value="FURIN-LIKE PROTEASE 2"/>
    <property type="match status" value="1"/>
</dbReference>
<dbReference type="GO" id="GO:0004252">
    <property type="term" value="F:serine-type endopeptidase activity"/>
    <property type="evidence" value="ECO:0007669"/>
    <property type="project" value="InterPro"/>
</dbReference>
<sequence length="241" mass="26469">MRGYLDVQGWPAVSVLSWSVDGGGDKFFTRVPESVNGKSFAEHELLMEEIPPRLAGLIVISVYPNLVANKGCYLMIFKDLMIHFVTINPYFVAEQSAATVEVTVAATVAATVARNMLGRENGGAENGLDMNVAPAWAKGYTGKGVVVSILDDGIQTNHPDLVDNYILWNFVISRHSLYTWGLRSPIPVLVQSDTNSNLPHCDSRKNRFLRAIINNLIIIELASSAGVLRGSNIRTIRRSQL</sequence>
<dbReference type="GO" id="GO:0005802">
    <property type="term" value="C:trans-Golgi network"/>
    <property type="evidence" value="ECO:0007669"/>
    <property type="project" value="TreeGrafter"/>
</dbReference>
<keyword evidence="2" id="KW-0378">Hydrolase</keyword>
<dbReference type="PROSITE" id="PS00136">
    <property type="entry name" value="SUBTILASE_ASP"/>
    <property type="match status" value="1"/>
</dbReference>
<dbReference type="eggNOG" id="KOG3525">
    <property type="taxonomic scope" value="Eukaryota"/>
</dbReference>
<protein>
    <recommendedName>
        <fullName evidence="6">Peptidase S8/S53 domain-containing protein</fullName>
    </recommendedName>
</protein>
<dbReference type="AlphaFoldDB" id="T1IB24"/>
<evidence type="ECO:0000256" key="5">
    <source>
        <dbReference type="PROSITE-ProRule" id="PRU01240"/>
    </source>
</evidence>
<dbReference type="GO" id="GO:0016485">
    <property type="term" value="P:protein processing"/>
    <property type="evidence" value="ECO:0007669"/>
    <property type="project" value="TreeGrafter"/>
</dbReference>
<keyword evidence="4" id="KW-1015">Disulfide bond</keyword>
<dbReference type="GO" id="GO:0000139">
    <property type="term" value="C:Golgi membrane"/>
    <property type="evidence" value="ECO:0007669"/>
    <property type="project" value="TreeGrafter"/>
</dbReference>
<evidence type="ECO:0000256" key="3">
    <source>
        <dbReference type="ARBA" id="ARBA00022825"/>
    </source>
</evidence>
<dbReference type="InterPro" id="IPR036852">
    <property type="entry name" value="Peptidase_S8/S53_dom_sf"/>
</dbReference>
<accession>T1IB24</accession>
<dbReference type="InterPro" id="IPR023827">
    <property type="entry name" value="Peptidase_S8_Asp-AS"/>
</dbReference>
<dbReference type="VEuPathDB" id="VectorBase:RPRC013495"/>
<dbReference type="HOGENOM" id="CLU_1152949_0_0_1"/>
<proteinExistence type="inferred from homology"/>
<comment type="similarity">
    <text evidence="5">Belongs to the peptidase S8 family.</text>
</comment>
<evidence type="ECO:0000256" key="4">
    <source>
        <dbReference type="ARBA" id="ARBA00023157"/>
    </source>
</evidence>
<dbReference type="Pfam" id="PF00082">
    <property type="entry name" value="Peptidase_S8"/>
    <property type="match status" value="1"/>
</dbReference>
<keyword evidence="8" id="KW-1185">Reference proteome</keyword>
<feature type="domain" description="Peptidase S8/S53" evidence="6">
    <location>
        <begin position="142"/>
        <end position="166"/>
    </location>
</feature>
<evidence type="ECO:0000313" key="8">
    <source>
        <dbReference type="Proteomes" id="UP000015103"/>
    </source>
</evidence>
<dbReference type="SUPFAM" id="SSF52743">
    <property type="entry name" value="Subtilisin-like"/>
    <property type="match status" value="1"/>
</dbReference>
<keyword evidence="3" id="KW-0720">Serine protease</keyword>
<name>T1IB24_RHOPR</name>
<evidence type="ECO:0000259" key="6">
    <source>
        <dbReference type="Pfam" id="PF00082"/>
    </source>
</evidence>
<evidence type="ECO:0000313" key="7">
    <source>
        <dbReference type="EnsemblMetazoa" id="RPRC013495-PA"/>
    </source>
</evidence>
<dbReference type="PROSITE" id="PS51892">
    <property type="entry name" value="SUBTILASE"/>
    <property type="match status" value="1"/>
</dbReference>
<evidence type="ECO:0000256" key="1">
    <source>
        <dbReference type="ARBA" id="ARBA00022670"/>
    </source>
</evidence>
<organism evidence="7 8">
    <name type="scientific">Rhodnius prolixus</name>
    <name type="common">Triatomid bug</name>
    <dbReference type="NCBI Taxonomy" id="13249"/>
    <lineage>
        <taxon>Eukaryota</taxon>
        <taxon>Metazoa</taxon>
        <taxon>Ecdysozoa</taxon>
        <taxon>Arthropoda</taxon>
        <taxon>Hexapoda</taxon>
        <taxon>Insecta</taxon>
        <taxon>Pterygota</taxon>
        <taxon>Neoptera</taxon>
        <taxon>Paraneoptera</taxon>
        <taxon>Hemiptera</taxon>
        <taxon>Heteroptera</taxon>
        <taxon>Panheteroptera</taxon>
        <taxon>Cimicomorpha</taxon>
        <taxon>Reduviidae</taxon>
        <taxon>Triatominae</taxon>
        <taxon>Rhodnius</taxon>
    </lineage>
</organism>
<dbReference type="InterPro" id="IPR000209">
    <property type="entry name" value="Peptidase_S8/S53_dom"/>
</dbReference>
<dbReference type="STRING" id="13249.T1IB24"/>
<reference evidence="7" key="1">
    <citation type="submission" date="2015-05" db="UniProtKB">
        <authorList>
            <consortium name="EnsemblMetazoa"/>
        </authorList>
    </citation>
    <scope>IDENTIFICATION</scope>
</reference>
<dbReference type="InParanoid" id="T1IB24"/>
<evidence type="ECO:0000256" key="2">
    <source>
        <dbReference type="ARBA" id="ARBA00022801"/>
    </source>
</evidence>
<dbReference type="Proteomes" id="UP000015103">
    <property type="component" value="Unassembled WGS sequence"/>
</dbReference>
<keyword evidence="1" id="KW-0645">Protease</keyword>
<dbReference type="PANTHER" id="PTHR42884">
    <property type="entry name" value="PROPROTEIN CONVERTASE SUBTILISIN/KEXIN-RELATED"/>
    <property type="match status" value="1"/>
</dbReference>
<dbReference type="EnsemblMetazoa" id="RPRC013495-RA">
    <property type="protein sequence ID" value="RPRC013495-PA"/>
    <property type="gene ID" value="RPRC013495"/>
</dbReference>